<feature type="transmembrane region" description="Helical" evidence="1">
    <location>
        <begin position="451"/>
        <end position="470"/>
    </location>
</feature>
<keyword evidence="1" id="KW-0472">Membrane</keyword>
<feature type="transmembrane region" description="Helical" evidence="1">
    <location>
        <begin position="507"/>
        <end position="525"/>
    </location>
</feature>
<dbReference type="PANTHER" id="PTHR13304">
    <property type="entry name" value="GLYCOSYLPHOSPHATIDYLINOSITOL ANCHOR ATTACHMENT 1 PROTEIN"/>
    <property type="match status" value="1"/>
</dbReference>
<reference evidence="2" key="1">
    <citation type="submission" date="2020-05" db="UniProtKB">
        <authorList>
            <consortium name="EnsemblMetazoa"/>
        </authorList>
    </citation>
    <scope>IDENTIFICATION</scope>
    <source>
        <strain evidence="2">Jacobina</strain>
    </source>
</reference>
<protein>
    <submittedName>
        <fullName evidence="2">Uncharacterized protein</fullName>
    </submittedName>
</protein>
<keyword evidence="1" id="KW-0812">Transmembrane</keyword>
<dbReference type="PANTHER" id="PTHR13304:SF0">
    <property type="entry name" value="GLYCOSYLPHOSPHATIDYLINOSITOL ANCHOR ATTACHMENT 1 PROTEIN"/>
    <property type="match status" value="1"/>
</dbReference>
<keyword evidence="3" id="KW-1185">Reference proteome</keyword>
<sequence>MLARMKQIGLDASVHNFTLNYPFGGGKVFTGQNVYGILRAPRIGSTESIVISCPYRSLTSIHPQVSHSVSLMLAFADYARRQKYWAKDIIFLITDQEQLGMQAWLNAYYGNNDNPALLTSDLHLRAGAIQAALNLEIQSFDLDSINIKLEGLNGQLPNLDLFNLVQKLTNKEGIPCGYKQPKVKRPKGGHVNNLWQMLTMVLSQSTGVPTGNHGLFHRFGIEAVTLEGITRADTKSTHSLLPMLKILEGISRSLNNLLERFHQSFFFYLIVANDRFVSIGDYMPCLGLMAGSLLIKSFILWLSLHQEHDSTDKEPPQEASEASSPNLVRIGLLLILAHATGFLVNYLPFYAGINEFFYQHGLSTELTLTTLLSIVSVLVIFSPIFFHFHQDDIKILHIWILLELATALIVVGMLNFSLGLLMAFVIVPVMINVEIRNNGLINFVQQLCGILLQPLIVAYFVVFTLTWITFDELSLKSVCTKALSATMNALVYSAVDSVIYGNWMFNMIGLVFFPIWILLWNFLSWRPTEQRSSIKKSKTS</sequence>
<dbReference type="GO" id="GO:0042765">
    <property type="term" value="C:GPI-anchor transamidase complex"/>
    <property type="evidence" value="ECO:0007669"/>
    <property type="project" value="InterPro"/>
</dbReference>
<dbReference type="VEuPathDB" id="VectorBase:LLONM1_003228"/>
<feature type="transmembrane region" description="Helical" evidence="1">
    <location>
        <begin position="366"/>
        <end position="386"/>
    </location>
</feature>
<dbReference type="PIRSF" id="PIRSF036762">
    <property type="entry name" value="GAA1"/>
    <property type="match status" value="1"/>
</dbReference>
<dbReference type="Proteomes" id="UP000092461">
    <property type="component" value="Unassembled WGS sequence"/>
</dbReference>
<name>A0A1B0GH18_LUTLO</name>
<proteinExistence type="predicted"/>
<dbReference type="EMBL" id="AJWK01003886">
    <property type="status" value="NOT_ANNOTATED_CDS"/>
    <property type="molecule type" value="Genomic_DNA"/>
</dbReference>
<evidence type="ECO:0000313" key="3">
    <source>
        <dbReference type="Proteomes" id="UP000092461"/>
    </source>
</evidence>
<dbReference type="EnsemblMetazoa" id="LLOJ000993-RA">
    <property type="protein sequence ID" value="LLOJ000993-PA"/>
    <property type="gene ID" value="LLOJ000993"/>
</dbReference>
<feature type="transmembrane region" description="Helical" evidence="1">
    <location>
        <begin position="286"/>
        <end position="305"/>
    </location>
</feature>
<evidence type="ECO:0000256" key="1">
    <source>
        <dbReference type="SAM" id="Phobius"/>
    </source>
</evidence>
<dbReference type="InterPro" id="IPR007246">
    <property type="entry name" value="Gaa1"/>
</dbReference>
<dbReference type="AlphaFoldDB" id="A0A1B0GH18"/>
<dbReference type="VEuPathDB" id="VectorBase:LLOJ000993"/>
<dbReference type="Gene3D" id="3.40.630.10">
    <property type="entry name" value="Zn peptidases"/>
    <property type="match status" value="1"/>
</dbReference>
<dbReference type="Pfam" id="PF04114">
    <property type="entry name" value="Gaa1"/>
    <property type="match status" value="1"/>
</dbReference>
<feature type="transmembrane region" description="Helical" evidence="1">
    <location>
        <begin position="398"/>
        <end position="431"/>
    </location>
</feature>
<dbReference type="GO" id="GO:0016255">
    <property type="term" value="P:attachment of GPI anchor to protein"/>
    <property type="evidence" value="ECO:0007669"/>
    <property type="project" value="TreeGrafter"/>
</dbReference>
<organism evidence="2 3">
    <name type="scientific">Lutzomyia longipalpis</name>
    <name type="common">Sand fly</name>
    <dbReference type="NCBI Taxonomy" id="7200"/>
    <lineage>
        <taxon>Eukaryota</taxon>
        <taxon>Metazoa</taxon>
        <taxon>Ecdysozoa</taxon>
        <taxon>Arthropoda</taxon>
        <taxon>Hexapoda</taxon>
        <taxon>Insecta</taxon>
        <taxon>Pterygota</taxon>
        <taxon>Neoptera</taxon>
        <taxon>Endopterygota</taxon>
        <taxon>Diptera</taxon>
        <taxon>Nematocera</taxon>
        <taxon>Psychodoidea</taxon>
        <taxon>Psychodidae</taxon>
        <taxon>Lutzomyia</taxon>
        <taxon>Lutzomyia</taxon>
    </lineage>
</organism>
<accession>A0A1B0GH18</accession>
<keyword evidence="1" id="KW-1133">Transmembrane helix</keyword>
<evidence type="ECO:0000313" key="2">
    <source>
        <dbReference type="EnsemblMetazoa" id="LLOJ000993-PA"/>
    </source>
</evidence>
<feature type="transmembrane region" description="Helical" evidence="1">
    <location>
        <begin position="326"/>
        <end position="346"/>
    </location>
</feature>